<keyword evidence="2" id="KW-1185">Reference proteome</keyword>
<name>A0AAD4BBQ3_BOLED</name>
<gene>
    <name evidence="1" type="ORF">L210DRAFT_3429979</name>
</gene>
<comment type="caution">
    <text evidence="1">The sequence shown here is derived from an EMBL/GenBank/DDBJ whole genome shotgun (WGS) entry which is preliminary data.</text>
</comment>
<evidence type="ECO:0000313" key="1">
    <source>
        <dbReference type="EMBL" id="KAF8416051.1"/>
    </source>
</evidence>
<proteinExistence type="predicted"/>
<dbReference type="EMBL" id="WHUW01000275">
    <property type="protein sequence ID" value="KAF8416051.1"/>
    <property type="molecule type" value="Genomic_DNA"/>
</dbReference>
<dbReference type="AlphaFoldDB" id="A0AAD4BBQ3"/>
<sequence length="79" mass="9281">MQALWFRWIFLNRNRFVANYFDGTKAFVGENWELIKMGAGLLALRTWLLVLVVNNFLLPLEVATLMKYYQELAGIQLQV</sequence>
<accession>A0AAD4BBQ3</accession>
<dbReference type="Proteomes" id="UP001194468">
    <property type="component" value="Unassembled WGS sequence"/>
</dbReference>
<evidence type="ECO:0000313" key="2">
    <source>
        <dbReference type="Proteomes" id="UP001194468"/>
    </source>
</evidence>
<protein>
    <submittedName>
        <fullName evidence="1">Uncharacterized protein</fullName>
    </submittedName>
</protein>
<reference evidence="1" key="1">
    <citation type="submission" date="2019-10" db="EMBL/GenBank/DDBJ databases">
        <authorList>
            <consortium name="DOE Joint Genome Institute"/>
            <person name="Kuo A."/>
            <person name="Miyauchi S."/>
            <person name="Kiss E."/>
            <person name="Drula E."/>
            <person name="Kohler A."/>
            <person name="Sanchez-Garcia M."/>
            <person name="Andreopoulos B."/>
            <person name="Barry K.W."/>
            <person name="Bonito G."/>
            <person name="Buee M."/>
            <person name="Carver A."/>
            <person name="Chen C."/>
            <person name="Cichocki N."/>
            <person name="Clum A."/>
            <person name="Culley D."/>
            <person name="Crous P.W."/>
            <person name="Fauchery L."/>
            <person name="Girlanda M."/>
            <person name="Hayes R."/>
            <person name="Keri Z."/>
            <person name="LaButti K."/>
            <person name="Lipzen A."/>
            <person name="Lombard V."/>
            <person name="Magnuson J."/>
            <person name="Maillard F."/>
            <person name="Morin E."/>
            <person name="Murat C."/>
            <person name="Nolan M."/>
            <person name="Ohm R."/>
            <person name="Pangilinan J."/>
            <person name="Pereira M."/>
            <person name="Perotto S."/>
            <person name="Peter M."/>
            <person name="Riley R."/>
            <person name="Sitrit Y."/>
            <person name="Stielow B."/>
            <person name="Szollosi G."/>
            <person name="Zifcakova L."/>
            <person name="Stursova M."/>
            <person name="Spatafora J.W."/>
            <person name="Tedersoo L."/>
            <person name="Vaario L.-M."/>
            <person name="Yamada A."/>
            <person name="Yan M."/>
            <person name="Wang P."/>
            <person name="Xu J."/>
            <person name="Bruns T."/>
            <person name="Baldrian P."/>
            <person name="Vilgalys R."/>
            <person name="Henrissat B."/>
            <person name="Grigoriev I.V."/>
            <person name="Hibbett D."/>
            <person name="Nagy L.G."/>
            <person name="Martin F.M."/>
        </authorList>
    </citation>
    <scope>NUCLEOTIDE SEQUENCE</scope>
    <source>
        <strain evidence="1">BED1</strain>
    </source>
</reference>
<reference evidence="1" key="2">
    <citation type="journal article" date="2020" name="Nat. Commun.">
        <title>Large-scale genome sequencing of mycorrhizal fungi provides insights into the early evolution of symbiotic traits.</title>
        <authorList>
            <person name="Miyauchi S."/>
            <person name="Kiss E."/>
            <person name="Kuo A."/>
            <person name="Drula E."/>
            <person name="Kohler A."/>
            <person name="Sanchez-Garcia M."/>
            <person name="Morin E."/>
            <person name="Andreopoulos B."/>
            <person name="Barry K.W."/>
            <person name="Bonito G."/>
            <person name="Buee M."/>
            <person name="Carver A."/>
            <person name="Chen C."/>
            <person name="Cichocki N."/>
            <person name="Clum A."/>
            <person name="Culley D."/>
            <person name="Crous P.W."/>
            <person name="Fauchery L."/>
            <person name="Girlanda M."/>
            <person name="Hayes R.D."/>
            <person name="Keri Z."/>
            <person name="LaButti K."/>
            <person name="Lipzen A."/>
            <person name="Lombard V."/>
            <person name="Magnuson J."/>
            <person name="Maillard F."/>
            <person name="Murat C."/>
            <person name="Nolan M."/>
            <person name="Ohm R.A."/>
            <person name="Pangilinan J."/>
            <person name="Pereira M.F."/>
            <person name="Perotto S."/>
            <person name="Peter M."/>
            <person name="Pfister S."/>
            <person name="Riley R."/>
            <person name="Sitrit Y."/>
            <person name="Stielow J.B."/>
            <person name="Szollosi G."/>
            <person name="Zifcakova L."/>
            <person name="Stursova M."/>
            <person name="Spatafora J.W."/>
            <person name="Tedersoo L."/>
            <person name="Vaario L.M."/>
            <person name="Yamada A."/>
            <person name="Yan M."/>
            <person name="Wang P."/>
            <person name="Xu J."/>
            <person name="Bruns T."/>
            <person name="Baldrian P."/>
            <person name="Vilgalys R."/>
            <person name="Dunand C."/>
            <person name="Henrissat B."/>
            <person name="Grigoriev I.V."/>
            <person name="Hibbett D."/>
            <person name="Nagy L.G."/>
            <person name="Martin F.M."/>
        </authorList>
    </citation>
    <scope>NUCLEOTIDE SEQUENCE</scope>
    <source>
        <strain evidence="1">BED1</strain>
    </source>
</reference>
<organism evidence="1 2">
    <name type="scientific">Boletus edulis BED1</name>
    <dbReference type="NCBI Taxonomy" id="1328754"/>
    <lineage>
        <taxon>Eukaryota</taxon>
        <taxon>Fungi</taxon>
        <taxon>Dikarya</taxon>
        <taxon>Basidiomycota</taxon>
        <taxon>Agaricomycotina</taxon>
        <taxon>Agaricomycetes</taxon>
        <taxon>Agaricomycetidae</taxon>
        <taxon>Boletales</taxon>
        <taxon>Boletineae</taxon>
        <taxon>Boletaceae</taxon>
        <taxon>Boletoideae</taxon>
        <taxon>Boletus</taxon>
    </lineage>
</organism>